<dbReference type="AlphaFoldDB" id="A0A814FZF7"/>
<accession>A0A814FZF7</accession>
<keyword evidence="2" id="KW-0812">Transmembrane</keyword>
<keyword evidence="2" id="KW-1133">Transmembrane helix</keyword>
<name>A0A814FZF7_ADIRI</name>
<feature type="region of interest" description="Disordered" evidence="1">
    <location>
        <begin position="30"/>
        <end position="59"/>
    </location>
</feature>
<protein>
    <submittedName>
        <fullName evidence="3">Uncharacterized protein</fullName>
    </submittedName>
</protein>
<organism evidence="3 5">
    <name type="scientific">Adineta ricciae</name>
    <name type="common">Rotifer</name>
    <dbReference type="NCBI Taxonomy" id="249248"/>
    <lineage>
        <taxon>Eukaryota</taxon>
        <taxon>Metazoa</taxon>
        <taxon>Spiralia</taxon>
        <taxon>Gnathifera</taxon>
        <taxon>Rotifera</taxon>
        <taxon>Eurotatoria</taxon>
        <taxon>Bdelloidea</taxon>
        <taxon>Adinetida</taxon>
        <taxon>Adinetidae</taxon>
        <taxon>Adineta</taxon>
    </lineage>
</organism>
<feature type="transmembrane region" description="Helical" evidence="2">
    <location>
        <begin position="183"/>
        <end position="203"/>
    </location>
</feature>
<proteinExistence type="predicted"/>
<evidence type="ECO:0000313" key="3">
    <source>
        <dbReference type="EMBL" id="CAF0989059.1"/>
    </source>
</evidence>
<gene>
    <name evidence="4" type="ORF">EDS130_LOCUS33189</name>
    <name evidence="3" type="ORF">XAT740_LOCUS12597</name>
</gene>
<dbReference type="EMBL" id="CAJNOJ010000262">
    <property type="protein sequence ID" value="CAF1349392.1"/>
    <property type="molecule type" value="Genomic_DNA"/>
</dbReference>
<keyword evidence="5" id="KW-1185">Reference proteome</keyword>
<reference evidence="3" key="1">
    <citation type="submission" date="2021-02" db="EMBL/GenBank/DDBJ databases">
        <authorList>
            <person name="Nowell W R."/>
        </authorList>
    </citation>
    <scope>NUCLEOTIDE SEQUENCE</scope>
</reference>
<evidence type="ECO:0000313" key="5">
    <source>
        <dbReference type="Proteomes" id="UP000663828"/>
    </source>
</evidence>
<feature type="transmembrane region" description="Helical" evidence="2">
    <location>
        <begin position="158"/>
        <end position="177"/>
    </location>
</feature>
<comment type="caution">
    <text evidence="3">The sequence shown here is derived from an EMBL/GenBank/DDBJ whole genome shotgun (WGS) entry which is preliminary data.</text>
</comment>
<sequence length="236" mass="27003">MDSKIDKKKSKKSKLARIFRFKRLRNYFQHPTSEQSQVQTNNTRAYQKEDASSSDQKTSVDVCKRRRQKLIMREPKTIAQTSNHQQHISIVNRPCTCALARARIQATSYQKPDVLCTGASRSTMKIPLARSDLYTTLSAILLSCIATRTYHTQDKKDAYAGFLVGICVGDIIVRGMAINLYCFIIIGLSIVATPILFGVYMLHRFVKFLDKKREGNFSRPQPVPETILQRIGRWLK</sequence>
<feature type="compositionally biased region" description="Polar residues" evidence="1">
    <location>
        <begin position="30"/>
        <end position="45"/>
    </location>
</feature>
<keyword evidence="2" id="KW-0472">Membrane</keyword>
<evidence type="ECO:0000313" key="4">
    <source>
        <dbReference type="EMBL" id="CAF1349392.1"/>
    </source>
</evidence>
<dbReference type="EMBL" id="CAJNOR010000713">
    <property type="protein sequence ID" value="CAF0989059.1"/>
    <property type="molecule type" value="Genomic_DNA"/>
</dbReference>
<dbReference type="Proteomes" id="UP000663852">
    <property type="component" value="Unassembled WGS sequence"/>
</dbReference>
<evidence type="ECO:0000256" key="1">
    <source>
        <dbReference type="SAM" id="MobiDB-lite"/>
    </source>
</evidence>
<dbReference type="Proteomes" id="UP000663828">
    <property type="component" value="Unassembled WGS sequence"/>
</dbReference>
<evidence type="ECO:0000256" key="2">
    <source>
        <dbReference type="SAM" id="Phobius"/>
    </source>
</evidence>